<protein>
    <submittedName>
        <fullName evidence="1">Uncharacterized protein DUF600</fullName>
    </submittedName>
</protein>
<proteinExistence type="predicted"/>
<dbReference type="InterPro" id="IPR036170">
    <property type="entry name" value="YezG-like_sf"/>
</dbReference>
<comment type="caution">
    <text evidence="1">The sequence shown here is derived from an EMBL/GenBank/DDBJ whole genome shotgun (WGS) entry which is preliminary data.</text>
</comment>
<dbReference type="Pfam" id="PF04634">
    <property type="entry name" value="YezG-like"/>
    <property type="match status" value="1"/>
</dbReference>
<accession>A0A420BKL3</accession>
<sequence>MLHLYEIKTLPQIIKEMKTIDEIYHAIAANIKAVIGEEWVSAELNIETIGTMVSFTGEYADLTMDKKQINVDEFDFQLTFDILELHRITTADESNKWNKATVHLTSAGKFSIAFLWDQCYYDEVDRLSKQ</sequence>
<dbReference type="Gene3D" id="3.30.500.20">
    <property type="entry name" value="BH3703-like domains"/>
    <property type="match status" value="1"/>
</dbReference>
<evidence type="ECO:0000313" key="2">
    <source>
        <dbReference type="Proteomes" id="UP000286246"/>
    </source>
</evidence>
<dbReference type="EMBL" id="RAPY01000001">
    <property type="protein sequence ID" value="RKE57155.1"/>
    <property type="molecule type" value="Genomic_DNA"/>
</dbReference>
<name>A0A420BKL3_SPHD1</name>
<dbReference type="Proteomes" id="UP000286246">
    <property type="component" value="Unassembled WGS sequence"/>
</dbReference>
<dbReference type="InterPro" id="IPR006728">
    <property type="entry name" value="YezG-like"/>
</dbReference>
<dbReference type="SUPFAM" id="SSF160424">
    <property type="entry name" value="BH3703-like"/>
    <property type="match status" value="1"/>
</dbReference>
<evidence type="ECO:0000313" key="1">
    <source>
        <dbReference type="EMBL" id="RKE57155.1"/>
    </source>
</evidence>
<keyword evidence="2" id="KW-1185">Reference proteome</keyword>
<reference evidence="1 2" key="1">
    <citation type="submission" date="2018-09" db="EMBL/GenBank/DDBJ databases">
        <title>Genomic Encyclopedia of Type Strains, Phase III (KMG-III): the genomes of soil and plant-associated and newly described type strains.</title>
        <authorList>
            <person name="Whitman W."/>
        </authorList>
    </citation>
    <scope>NUCLEOTIDE SEQUENCE [LARGE SCALE GENOMIC DNA]</scope>
    <source>
        <strain evidence="1 2">CECT 7938</strain>
    </source>
</reference>
<gene>
    <name evidence="1" type="ORF">DFQ12_2033</name>
</gene>
<organism evidence="1 2">
    <name type="scientific">Sphingobacterium detergens</name>
    <dbReference type="NCBI Taxonomy" id="1145106"/>
    <lineage>
        <taxon>Bacteria</taxon>
        <taxon>Pseudomonadati</taxon>
        <taxon>Bacteroidota</taxon>
        <taxon>Sphingobacteriia</taxon>
        <taxon>Sphingobacteriales</taxon>
        <taxon>Sphingobacteriaceae</taxon>
        <taxon>Sphingobacterium</taxon>
    </lineage>
</organism>
<dbReference type="AlphaFoldDB" id="A0A420BKL3"/>